<keyword evidence="6" id="KW-0238">DNA-binding</keyword>
<keyword evidence="3" id="KW-0677">Repeat</keyword>
<dbReference type="PANTHER" id="PTHR31221:SF130">
    <property type="entry name" value="WRKY TRANSCRIPTION FACTOR 3-RELATED"/>
    <property type="match status" value="1"/>
</dbReference>
<dbReference type="PANTHER" id="PTHR31221">
    <property type="entry name" value="WRKY TRANSCRIPTION FACTOR PROTEIN 1-RELATED"/>
    <property type="match status" value="1"/>
</dbReference>
<evidence type="ECO:0000313" key="13">
    <source>
        <dbReference type="Proteomes" id="UP001177003"/>
    </source>
</evidence>
<evidence type="ECO:0000256" key="8">
    <source>
        <dbReference type="ARBA" id="ARBA00023242"/>
    </source>
</evidence>
<dbReference type="Pfam" id="PF03106">
    <property type="entry name" value="WRKY"/>
    <property type="match status" value="2"/>
</dbReference>
<feature type="domain" description="WRKY" evidence="11">
    <location>
        <begin position="180"/>
        <end position="244"/>
    </location>
</feature>
<feature type="domain" description="WRKY" evidence="11">
    <location>
        <begin position="316"/>
        <end position="381"/>
    </location>
</feature>
<name>A0AA35Y537_LACSI</name>
<feature type="compositionally biased region" description="Basic and acidic residues" evidence="10">
    <location>
        <begin position="254"/>
        <end position="266"/>
    </location>
</feature>
<dbReference type="Gene3D" id="2.20.25.80">
    <property type="entry name" value="WRKY domain"/>
    <property type="match status" value="2"/>
</dbReference>
<evidence type="ECO:0000256" key="5">
    <source>
        <dbReference type="ARBA" id="ARBA00023015"/>
    </source>
</evidence>
<dbReference type="InterPro" id="IPR044810">
    <property type="entry name" value="WRKY_plant"/>
</dbReference>
<dbReference type="GO" id="GO:0046872">
    <property type="term" value="F:metal ion binding"/>
    <property type="evidence" value="ECO:0007669"/>
    <property type="project" value="UniProtKB-KW"/>
</dbReference>
<gene>
    <name evidence="12" type="ORF">LSALG_LOCUS6047</name>
</gene>
<evidence type="ECO:0000256" key="1">
    <source>
        <dbReference type="ARBA" id="ARBA00004123"/>
    </source>
</evidence>
<dbReference type="GO" id="GO:0003700">
    <property type="term" value="F:DNA-binding transcription factor activity"/>
    <property type="evidence" value="ECO:0007669"/>
    <property type="project" value="InterPro"/>
</dbReference>
<dbReference type="Proteomes" id="UP001177003">
    <property type="component" value="Chromosome 0"/>
</dbReference>
<keyword evidence="7" id="KW-0804">Transcription</keyword>
<feature type="compositionally biased region" description="Polar residues" evidence="10">
    <location>
        <begin position="240"/>
        <end position="249"/>
    </location>
</feature>
<evidence type="ECO:0000256" key="4">
    <source>
        <dbReference type="ARBA" id="ARBA00022833"/>
    </source>
</evidence>
<evidence type="ECO:0000256" key="2">
    <source>
        <dbReference type="ARBA" id="ARBA00022723"/>
    </source>
</evidence>
<keyword evidence="13" id="KW-1185">Reference proteome</keyword>
<evidence type="ECO:0000256" key="9">
    <source>
        <dbReference type="ARBA" id="ARBA00061157"/>
    </source>
</evidence>
<evidence type="ECO:0000259" key="11">
    <source>
        <dbReference type="PROSITE" id="PS50811"/>
    </source>
</evidence>
<dbReference type="SMART" id="SM00774">
    <property type="entry name" value="WRKY"/>
    <property type="match status" value="2"/>
</dbReference>
<organism evidence="12 13">
    <name type="scientific">Lactuca saligna</name>
    <name type="common">Willowleaf lettuce</name>
    <dbReference type="NCBI Taxonomy" id="75948"/>
    <lineage>
        <taxon>Eukaryota</taxon>
        <taxon>Viridiplantae</taxon>
        <taxon>Streptophyta</taxon>
        <taxon>Embryophyta</taxon>
        <taxon>Tracheophyta</taxon>
        <taxon>Spermatophyta</taxon>
        <taxon>Magnoliopsida</taxon>
        <taxon>eudicotyledons</taxon>
        <taxon>Gunneridae</taxon>
        <taxon>Pentapetalae</taxon>
        <taxon>asterids</taxon>
        <taxon>campanulids</taxon>
        <taxon>Asterales</taxon>
        <taxon>Asteraceae</taxon>
        <taxon>Cichorioideae</taxon>
        <taxon>Cichorieae</taxon>
        <taxon>Lactucinae</taxon>
        <taxon>Lactuca</taxon>
    </lineage>
</organism>
<keyword evidence="4" id="KW-0862">Zinc</keyword>
<dbReference type="GO" id="GO:0043565">
    <property type="term" value="F:sequence-specific DNA binding"/>
    <property type="evidence" value="ECO:0007669"/>
    <property type="project" value="InterPro"/>
</dbReference>
<dbReference type="FunFam" id="2.20.25.80:FF:000006">
    <property type="entry name" value="WRKY transcription factor"/>
    <property type="match status" value="1"/>
</dbReference>
<keyword evidence="5" id="KW-0805">Transcription regulation</keyword>
<sequence length="414" mass="45560">MDEIRRLISSSSSFLPPNISIPATSTVENLFANGSGGGVGESPGPMTLISNFLSENDREADYHSFSQLLAGTMSSSVETQGRIPPRDLDAGVFFPENIGGGGGGVGRGVDFPPGISPALLLDSPGFFPPAKGSYGTFHQQALAQAKTKATTHHRLPPSMADQYAIRPELSISGSHSQPLTADKPAEDGYNWRKYGQKQVKGSDYPRSYYRCTHQRCLVKKKVERSTDGLVTEIIYKGQHNHQPPRSIGTSGEFEPFKDREDQESSHEQSGLNDSDGASDDVAKPQTKKRNVEVKEFNPVTSHQKVMEPRIVVQATSEIDLLDDGYKWRKYGQKVVKGNSHPRSYYKCTSKGCKVRKHVERAASDPKAVITTYEGKHNHYVLANGKNTCELTKETASQLKLQDPVALLRLKDERI</sequence>
<evidence type="ECO:0000256" key="10">
    <source>
        <dbReference type="SAM" id="MobiDB-lite"/>
    </source>
</evidence>
<accession>A0AA35Y537</accession>
<protein>
    <recommendedName>
        <fullName evidence="11">WRKY domain-containing protein</fullName>
    </recommendedName>
</protein>
<dbReference type="InterPro" id="IPR003657">
    <property type="entry name" value="WRKY_dom"/>
</dbReference>
<keyword evidence="2" id="KW-0479">Metal-binding</keyword>
<dbReference type="InterPro" id="IPR036576">
    <property type="entry name" value="WRKY_dom_sf"/>
</dbReference>
<evidence type="ECO:0000256" key="6">
    <source>
        <dbReference type="ARBA" id="ARBA00023125"/>
    </source>
</evidence>
<dbReference type="AlphaFoldDB" id="A0AA35Y537"/>
<evidence type="ECO:0000256" key="3">
    <source>
        <dbReference type="ARBA" id="ARBA00022737"/>
    </source>
</evidence>
<feature type="region of interest" description="Disordered" evidence="10">
    <location>
        <begin position="235"/>
        <end position="294"/>
    </location>
</feature>
<evidence type="ECO:0000256" key="7">
    <source>
        <dbReference type="ARBA" id="ARBA00023163"/>
    </source>
</evidence>
<dbReference type="PROSITE" id="PS50811">
    <property type="entry name" value="WRKY"/>
    <property type="match status" value="2"/>
</dbReference>
<dbReference type="GO" id="GO:0005634">
    <property type="term" value="C:nucleus"/>
    <property type="evidence" value="ECO:0007669"/>
    <property type="project" value="UniProtKB-SubCell"/>
</dbReference>
<dbReference type="FunFam" id="2.20.25.80:FF:000003">
    <property type="entry name" value="WRKY transcription factor 57"/>
    <property type="match status" value="1"/>
</dbReference>
<keyword evidence="8" id="KW-0539">Nucleus</keyword>
<evidence type="ECO:0000313" key="12">
    <source>
        <dbReference type="EMBL" id="CAI9265440.1"/>
    </source>
</evidence>
<reference evidence="12" key="1">
    <citation type="submission" date="2023-04" db="EMBL/GenBank/DDBJ databases">
        <authorList>
            <person name="Vijverberg K."/>
            <person name="Xiong W."/>
            <person name="Schranz E."/>
        </authorList>
    </citation>
    <scope>NUCLEOTIDE SEQUENCE</scope>
</reference>
<dbReference type="SUPFAM" id="SSF118290">
    <property type="entry name" value="WRKY DNA-binding domain"/>
    <property type="match status" value="2"/>
</dbReference>
<comment type="subcellular location">
    <subcellularLocation>
        <location evidence="1">Nucleus</location>
    </subcellularLocation>
</comment>
<proteinExistence type="inferred from homology"/>
<comment type="similarity">
    <text evidence="9">Belongs to the WRKY group I family.</text>
</comment>
<dbReference type="EMBL" id="OX465086">
    <property type="protein sequence ID" value="CAI9265440.1"/>
    <property type="molecule type" value="Genomic_DNA"/>
</dbReference>